<evidence type="ECO:0000256" key="4">
    <source>
        <dbReference type="ARBA" id="ARBA00019232"/>
    </source>
</evidence>
<dbReference type="PANTHER" id="PTHR43390:SF1">
    <property type="entry name" value="CHLOROPLAST PROCESSING PEPTIDASE"/>
    <property type="match status" value="1"/>
</dbReference>
<dbReference type="EC" id="3.4.21.89" evidence="3 7"/>
<keyword evidence="7" id="KW-0645">Protease</keyword>
<organism evidence="9">
    <name type="scientific">Burkholderia sp. M701</name>
    <dbReference type="NCBI Taxonomy" id="326454"/>
    <lineage>
        <taxon>Bacteria</taxon>
        <taxon>Pseudomonadati</taxon>
        <taxon>Pseudomonadota</taxon>
        <taxon>Betaproteobacteria</taxon>
        <taxon>Burkholderiales</taxon>
        <taxon>Burkholderiaceae</taxon>
        <taxon>Burkholderia</taxon>
    </lineage>
</organism>
<dbReference type="NCBIfam" id="TIGR02227">
    <property type="entry name" value="sigpep_I_bact"/>
    <property type="match status" value="1"/>
</dbReference>
<dbReference type="GO" id="GO:0004252">
    <property type="term" value="F:serine-type endopeptidase activity"/>
    <property type="evidence" value="ECO:0007669"/>
    <property type="project" value="InterPro"/>
</dbReference>
<keyword evidence="5 7" id="KW-0378">Hydrolase</keyword>
<evidence type="ECO:0000256" key="5">
    <source>
        <dbReference type="ARBA" id="ARBA00022801"/>
    </source>
</evidence>
<comment type="catalytic activity">
    <reaction evidence="1 7">
        <text>Cleavage of hydrophobic, N-terminal signal or leader sequences from secreted and periplasmic proteins.</text>
        <dbReference type="EC" id="3.4.21.89"/>
    </reaction>
</comment>
<comment type="similarity">
    <text evidence="2 7">Belongs to the peptidase S26 family.</text>
</comment>
<geneLocation type="plasmid" evidence="9">
    <name>pM7012</name>
</geneLocation>
<dbReference type="GO" id="GO:0016020">
    <property type="term" value="C:membrane"/>
    <property type="evidence" value="ECO:0007669"/>
    <property type="project" value="UniProtKB-SubCell"/>
</dbReference>
<keyword evidence="9" id="KW-0614">Plasmid</keyword>
<dbReference type="CDD" id="cd06530">
    <property type="entry name" value="S26_SPase_I"/>
    <property type="match status" value="1"/>
</dbReference>
<accession>V5YP11</accession>
<reference evidence="9" key="2">
    <citation type="submission" date="2024-06" db="EMBL/GenBank/DDBJ databases">
        <authorList>
            <person name="Sakai Y."/>
            <person name="Fujii T."/>
        </authorList>
    </citation>
    <scope>NUCLEOTIDE SEQUENCE</scope>
    <source>
        <strain evidence="9">M701</strain>
        <plasmid evidence="9">pM7012</plasmid>
    </source>
</reference>
<feature type="active site" evidence="6">
    <location>
        <position position="175"/>
    </location>
</feature>
<evidence type="ECO:0000256" key="7">
    <source>
        <dbReference type="RuleBase" id="RU362042"/>
    </source>
</evidence>
<feature type="domain" description="Peptidase S26" evidence="8">
    <location>
        <begin position="92"/>
        <end position="307"/>
    </location>
</feature>
<dbReference type="InterPro" id="IPR019757">
    <property type="entry name" value="Pept_S26A_signal_pept_1_Lys-AS"/>
</dbReference>
<dbReference type="InterPro" id="IPR036286">
    <property type="entry name" value="LexA/Signal_pep-like_sf"/>
</dbReference>
<dbReference type="PANTHER" id="PTHR43390">
    <property type="entry name" value="SIGNAL PEPTIDASE I"/>
    <property type="match status" value="1"/>
</dbReference>
<evidence type="ECO:0000259" key="8">
    <source>
        <dbReference type="Pfam" id="PF10502"/>
    </source>
</evidence>
<dbReference type="GO" id="GO:0006465">
    <property type="term" value="P:signal peptide processing"/>
    <property type="evidence" value="ECO:0007669"/>
    <property type="project" value="InterPro"/>
</dbReference>
<evidence type="ECO:0000313" key="9">
    <source>
        <dbReference type="EMBL" id="BAO19043.1"/>
    </source>
</evidence>
<feature type="transmembrane region" description="Helical" evidence="7">
    <location>
        <begin position="60"/>
        <end position="79"/>
    </location>
</feature>
<proteinExistence type="inferred from homology"/>
<evidence type="ECO:0000256" key="6">
    <source>
        <dbReference type="PIRSR" id="PIRSR600223-1"/>
    </source>
</evidence>
<sequence length="322" mass="35595">MSMVLVGAAMTAAGPALVSYGRRRGEHDEENSRYLAIGYSLAICGPFLLLAFLLTFPAALLVAFAVCGIFWLSDMISLWRRNVRLTKGAAAYVSDVFALVCCICLVRFFVVDIFVVPSSSMRPTLSVGDVLLADKFSYGVRLPILNQTILPVGSPRPGDVMVFSWPVHPRETFVKRVIGVPGDEITLNGKTLLINGSPVFRKPTGSVVYKGDEGGQISADSFSETLPWPFAVVSHSVLYRNDRPWLDVDSFNDFHPAKGCSLSGQSLHCVVPSDEYFVLGDNRDDSLDSRYWGFVPESDILGKVDVLLFNQDDWRRLFLKIK</sequence>
<dbReference type="RefSeq" id="WP_023842586.1">
    <property type="nucleotide sequence ID" value="NC_022995.1"/>
</dbReference>
<reference evidence="9" key="1">
    <citation type="journal article" date="2014" name="Microbiology">
        <title>A 2,4-dichlorophenoxyacetic acid degradation plasmid pM7012 discloses distribution of an unclassified megaplasmid group across bacterial species.</title>
        <authorList>
            <person name="Sakai Y."/>
            <person name="Ogawa N."/>
            <person name="Shimomura Y."/>
            <person name="Fujii T."/>
        </authorList>
    </citation>
    <scope>NUCLEOTIDE SEQUENCE</scope>
    <source>
        <strain evidence="9">M701</strain>
    </source>
</reference>
<dbReference type="Pfam" id="PF10502">
    <property type="entry name" value="Peptidase_S26"/>
    <property type="match status" value="1"/>
</dbReference>
<dbReference type="InterPro" id="IPR019533">
    <property type="entry name" value="Peptidase_S26"/>
</dbReference>
<name>V5YP11_9BURK</name>
<comment type="subcellular location">
    <subcellularLocation>
        <location evidence="7">Membrane</location>
        <topology evidence="7">Single-pass type II membrane protein</topology>
    </subcellularLocation>
</comment>
<keyword evidence="7" id="KW-0472">Membrane</keyword>
<dbReference type="EMBL" id="AB853026">
    <property type="protein sequence ID" value="BAO19043.1"/>
    <property type="molecule type" value="Genomic_DNA"/>
</dbReference>
<dbReference type="InterPro" id="IPR019758">
    <property type="entry name" value="Pept_S26A_signal_pept_1_CS"/>
</dbReference>
<dbReference type="AlphaFoldDB" id="V5YP11"/>
<comment type="caution">
    <text evidence="7">Lacks conserved residue(s) required for the propagation of feature annotation.</text>
</comment>
<dbReference type="PROSITE" id="PS00761">
    <property type="entry name" value="SPASE_I_3"/>
    <property type="match status" value="1"/>
</dbReference>
<dbReference type="PROSITE" id="PS00760">
    <property type="entry name" value="SPASE_I_2"/>
    <property type="match status" value="1"/>
</dbReference>
<feature type="active site" evidence="6">
    <location>
        <position position="120"/>
    </location>
</feature>
<feature type="transmembrane region" description="Helical" evidence="7">
    <location>
        <begin position="34"/>
        <end position="53"/>
    </location>
</feature>
<dbReference type="PRINTS" id="PR00727">
    <property type="entry name" value="LEADERPTASE"/>
</dbReference>
<keyword evidence="7" id="KW-0812">Transmembrane</keyword>
<keyword evidence="7" id="KW-1133">Transmembrane helix</keyword>
<feature type="transmembrane region" description="Helical" evidence="7">
    <location>
        <begin position="91"/>
        <end position="116"/>
    </location>
</feature>
<protein>
    <recommendedName>
        <fullName evidence="4 7">Signal peptidase I</fullName>
        <ecNumber evidence="3 7">3.4.21.89</ecNumber>
    </recommendedName>
</protein>
<dbReference type="Gene3D" id="2.10.109.10">
    <property type="entry name" value="Umud Fragment, subunit A"/>
    <property type="match status" value="1"/>
</dbReference>
<dbReference type="GO" id="GO:0009003">
    <property type="term" value="F:signal peptidase activity"/>
    <property type="evidence" value="ECO:0007669"/>
    <property type="project" value="UniProtKB-EC"/>
</dbReference>
<dbReference type="SUPFAM" id="SSF51306">
    <property type="entry name" value="LexA/Signal peptidase"/>
    <property type="match status" value="1"/>
</dbReference>
<evidence type="ECO:0000256" key="2">
    <source>
        <dbReference type="ARBA" id="ARBA00009370"/>
    </source>
</evidence>
<evidence type="ECO:0000256" key="3">
    <source>
        <dbReference type="ARBA" id="ARBA00013208"/>
    </source>
</evidence>
<evidence type="ECO:0000256" key="1">
    <source>
        <dbReference type="ARBA" id="ARBA00000677"/>
    </source>
</evidence>
<dbReference type="InterPro" id="IPR000223">
    <property type="entry name" value="Pept_S26A_signal_pept_1"/>
</dbReference>